<keyword evidence="2" id="KW-0456">Lyase</keyword>
<dbReference type="Pfam" id="PF00378">
    <property type="entry name" value="ECH_1"/>
    <property type="match status" value="1"/>
</dbReference>
<dbReference type="Gene3D" id="3.90.226.10">
    <property type="entry name" value="2-enoyl-CoA Hydratase, Chain A, domain 1"/>
    <property type="match status" value="1"/>
</dbReference>
<name>A0ABU4X861_9HYPH</name>
<dbReference type="EMBL" id="JAVIIS010000060">
    <property type="protein sequence ID" value="MDX8443332.1"/>
    <property type="molecule type" value="Genomic_DNA"/>
</dbReference>
<dbReference type="InterPro" id="IPR014748">
    <property type="entry name" value="Enoyl-CoA_hydra_C"/>
</dbReference>
<sequence length="265" mass="29094">MSEAIKVEKRGSVAWLTLNRPDKLNAMTIETWGRLGDLIRELDKDLSIRCLVIIGEGRSFLAGHDVAEIKEHSEDIVSGKVGANQLREWQKLLQDTTRAIRLARFPVIAAVKGYAVGAGCELVFACDLIVAEANAKFGFPEVNIGATITNGGTFFLPHKVGLAKARELAYTGEFIDAAEAYRIGLVNRLVKDGDLVEEADKLARRIASRAPMAVQLHKVMLDRGLEASLEAMLHFETECMIQSNLSPDSIEGTTAFLEKRQPNFG</sequence>
<evidence type="ECO:0000313" key="3">
    <source>
        <dbReference type="EMBL" id="MDX8443332.1"/>
    </source>
</evidence>
<organism evidence="3 4">
    <name type="scientific">Mesorhizobium australafricanum</name>
    <dbReference type="NCBI Taxonomy" id="3072311"/>
    <lineage>
        <taxon>Bacteria</taxon>
        <taxon>Pseudomonadati</taxon>
        <taxon>Pseudomonadota</taxon>
        <taxon>Alphaproteobacteria</taxon>
        <taxon>Hyphomicrobiales</taxon>
        <taxon>Phyllobacteriaceae</taxon>
        <taxon>Mesorhizobium</taxon>
    </lineage>
</organism>
<accession>A0ABU4X861</accession>
<evidence type="ECO:0000313" key="4">
    <source>
        <dbReference type="Proteomes" id="UP001272097"/>
    </source>
</evidence>
<evidence type="ECO:0000256" key="1">
    <source>
        <dbReference type="ARBA" id="ARBA00005254"/>
    </source>
</evidence>
<dbReference type="CDD" id="cd06558">
    <property type="entry name" value="crotonase-like"/>
    <property type="match status" value="1"/>
</dbReference>
<dbReference type="Proteomes" id="UP001272097">
    <property type="component" value="Unassembled WGS sequence"/>
</dbReference>
<dbReference type="InterPro" id="IPR001753">
    <property type="entry name" value="Enoyl-CoA_hydra/iso"/>
</dbReference>
<proteinExistence type="inferred from homology"/>
<dbReference type="RefSeq" id="WP_320217320.1">
    <property type="nucleotide sequence ID" value="NZ_JAVIIS010000060.1"/>
</dbReference>
<dbReference type="PANTHER" id="PTHR11941:SF54">
    <property type="entry name" value="ENOYL-COA HYDRATASE, MITOCHONDRIAL"/>
    <property type="match status" value="1"/>
</dbReference>
<protein>
    <submittedName>
        <fullName evidence="3">Enoyl-CoA hydratase/isomerase family protein</fullName>
    </submittedName>
</protein>
<dbReference type="InterPro" id="IPR029045">
    <property type="entry name" value="ClpP/crotonase-like_dom_sf"/>
</dbReference>
<evidence type="ECO:0000256" key="2">
    <source>
        <dbReference type="ARBA" id="ARBA00023239"/>
    </source>
</evidence>
<comment type="similarity">
    <text evidence="1">Belongs to the enoyl-CoA hydratase/isomerase family.</text>
</comment>
<dbReference type="SUPFAM" id="SSF52096">
    <property type="entry name" value="ClpP/crotonase"/>
    <property type="match status" value="1"/>
</dbReference>
<keyword evidence="4" id="KW-1185">Reference proteome</keyword>
<comment type="caution">
    <text evidence="3">The sequence shown here is derived from an EMBL/GenBank/DDBJ whole genome shotgun (WGS) entry which is preliminary data.</text>
</comment>
<dbReference type="Gene3D" id="1.10.12.10">
    <property type="entry name" value="Lyase 2-enoyl-coa Hydratase, Chain A, domain 2"/>
    <property type="match status" value="1"/>
</dbReference>
<reference evidence="3 4" key="1">
    <citation type="submission" date="2023-08" db="EMBL/GenBank/DDBJ databases">
        <title>Implementing the SeqCode for naming new Mesorhizobium species isolated from Vachellia karroo root nodules.</title>
        <authorList>
            <person name="Van Lill M."/>
        </authorList>
    </citation>
    <scope>NUCLEOTIDE SEQUENCE [LARGE SCALE GENOMIC DNA]</scope>
    <source>
        <strain evidence="3 4">VK3E</strain>
    </source>
</reference>
<dbReference type="PANTHER" id="PTHR11941">
    <property type="entry name" value="ENOYL-COA HYDRATASE-RELATED"/>
    <property type="match status" value="1"/>
</dbReference>
<gene>
    <name evidence="3" type="ORF">RFM51_27565</name>
</gene>